<keyword evidence="4 8" id="KW-0418">Kinase</keyword>
<dbReference type="EC" id="2.7.1.150" evidence="1"/>
<dbReference type="GO" id="GO:0005524">
    <property type="term" value="F:ATP binding"/>
    <property type="evidence" value="ECO:0007669"/>
    <property type="project" value="UniProtKB-UniRule"/>
</dbReference>
<feature type="compositionally biased region" description="Polar residues" evidence="9">
    <location>
        <begin position="892"/>
        <end position="906"/>
    </location>
</feature>
<evidence type="ECO:0000256" key="8">
    <source>
        <dbReference type="PROSITE-ProRule" id="PRU00781"/>
    </source>
</evidence>
<feature type="compositionally biased region" description="Basic and acidic residues" evidence="9">
    <location>
        <begin position="879"/>
        <end position="888"/>
    </location>
</feature>
<sequence length="1364" mass="153537">MAILRKPDLGSEDPDNNDDCSDDLAIFRNQNEKSQRPLDFENNCLIWFPPLPGDENDEAESNFFSYDDDDDDIGDSGAMFSSCSSLISVFPVKEKQNEGNKEPLRAVVHGYFRALVSHLLEGNGIKVGKENDVEDWLDIVTTLAWQAANFVKPDTSRGGSMDPVDYVKVKCAASGSPSESTLIKGVVCTKNIKHKRMTSQYKNPRLLLLGGALEYQKVPNELASCDTLLQQEKDHLKMIISKIETLRPNVLLVEKSVSSYAQEQLQAREISLVLNVKRPLLERIAQCTGAIITPSIDKISRARLGLCELFRLERVSEEHETANQFNKKPSKTLMFFEGCPRRLGCTVLLKGTRRDELKKVKHVVQCAMILKHSIAVPERTTTPYLVIYVVPNSFASTSCPEVTDDSVQDEEIVGLNPAIEGLELLGRHLDPVHPTGSMNCRVGNAPSDACYDDLASSLGLESSTLNQCEYFKGPRVLPSVMRNLSQQEPQESMAQDQMLAGEMNATETHQSLLVSFSSHCVLKGIVCERSRLLRIKFYGCFVKPLGRHLRDDLFDQACRCRSCKEPVEAHVLCYTNRQGNLTINVRCLPDIILPGERDGKIWMWHRCLRVPPATCRVVMLDAAWGLSFGKFLELSFPNHATANHWLLTIKFNRFGSMVAFFRYSPIDILSVHLPPSVLEFNGHVQHEWTRKEAAELVRKRETLYTEISDVLDSLEEKYKSFGNECSDTNDLQGHMMELKDLLKKERNDYNGLLQPAIMETSQPDWLAGDILELNRLRRSLLVGSHVWDQRLCSLDSLLKKSSISKAAQGDASYAQLKELKSELSHKDGMLGTGYEDSDTSKLHESPGNNLQSEQEQPNVPPFEPSVAVDSMLTTCQHHVREEEKHSDGEVSVNKTLSESLSPNESTLSERIDSAWTGTNQPAMKAQPHSSHADELQAGSVRQISQNDNPPFRRLMSPMRVHSFDSALRVQERIRKGLPPSSLHLSALRSFHASGDYRSMVRDPVSNVMRTYSQMLPWETQKLNLSVGSTPSFISSASHMAEGARLLLTQNGHSDLVIAVMKMNPLLEFDYIHYSSYGSEDDSSSMGTFFKDPKRPPHLTISFEDEFSTAGGKVKFSVTCYFAKQFDSLRKKCCTSEVDFVRSLSRCRTWSAQGGKSNVYFAKSLDEIFIIKQVTKTELNSLADFAPQYFKYLTESLCSRSPTCLAKILGIYQVSVKHLKGGKETKMDLMVMENIFFKRNISRVYDLKGSARARYNSDTTGTDKAKRSLERAVWNDTSFLASVDVMDYSLLVGVDYERKELVLGIIDFMIQYTWDKHLETWVKAAGILSGPKNASPSIISPKQYKKRLRKAMTIYFLTVPDHWSS</sequence>
<gene>
    <name evidence="11" type="ORF">RGQ29_021779</name>
</gene>
<feature type="compositionally biased region" description="Acidic residues" evidence="9">
    <location>
        <begin position="10"/>
        <end position="21"/>
    </location>
</feature>
<comment type="caution">
    <text evidence="11">The sequence shown here is derived from an EMBL/GenBank/DDBJ whole genome shotgun (WGS) entry which is preliminary data.</text>
</comment>
<dbReference type="InterPro" id="IPR044769">
    <property type="entry name" value="PIKfyve_PIPKc"/>
</dbReference>
<dbReference type="GO" id="GO:0010008">
    <property type="term" value="C:endosome membrane"/>
    <property type="evidence" value="ECO:0007669"/>
    <property type="project" value="TreeGrafter"/>
</dbReference>
<dbReference type="Proteomes" id="UP001324115">
    <property type="component" value="Unassembled WGS sequence"/>
</dbReference>
<keyword evidence="2 8" id="KW-0808">Transferase</keyword>
<dbReference type="FunFam" id="3.30.810.10:FF:000001">
    <property type="entry name" value="1-phosphatidylinositol 3-phosphate 5-kinase FAB1"/>
    <property type="match status" value="1"/>
</dbReference>
<dbReference type="Gene3D" id="3.50.7.10">
    <property type="entry name" value="GroEL"/>
    <property type="match status" value="1"/>
</dbReference>
<feature type="region of interest" description="Disordered" evidence="9">
    <location>
        <begin position="879"/>
        <end position="908"/>
    </location>
</feature>
<dbReference type="InterPro" id="IPR027483">
    <property type="entry name" value="PInositol-4-P-4/5-kinase_C_sf"/>
</dbReference>
<accession>A0AAN7F0V8</accession>
<evidence type="ECO:0000256" key="4">
    <source>
        <dbReference type="ARBA" id="ARBA00022777"/>
    </source>
</evidence>
<evidence type="ECO:0000256" key="2">
    <source>
        <dbReference type="ARBA" id="ARBA00022679"/>
    </source>
</evidence>
<feature type="region of interest" description="Disordered" evidence="9">
    <location>
        <begin position="1"/>
        <end position="21"/>
    </location>
</feature>
<evidence type="ECO:0000313" key="11">
    <source>
        <dbReference type="EMBL" id="KAK4583786.1"/>
    </source>
</evidence>
<dbReference type="GO" id="GO:0000285">
    <property type="term" value="F:1-phosphatidylinositol-3-phosphate 5-kinase activity"/>
    <property type="evidence" value="ECO:0007669"/>
    <property type="project" value="UniProtKB-EC"/>
</dbReference>
<evidence type="ECO:0000256" key="1">
    <source>
        <dbReference type="ARBA" id="ARBA00012009"/>
    </source>
</evidence>
<dbReference type="EMBL" id="JAXUIC010000006">
    <property type="protein sequence ID" value="KAK4583786.1"/>
    <property type="molecule type" value="Genomic_DNA"/>
</dbReference>
<feature type="compositionally biased region" description="Polar residues" evidence="9">
    <location>
        <begin position="846"/>
        <end position="857"/>
    </location>
</feature>
<dbReference type="InterPro" id="IPR027409">
    <property type="entry name" value="GroEL-like_apical_dom_sf"/>
</dbReference>
<keyword evidence="5 8" id="KW-0067">ATP-binding</keyword>
<keyword evidence="12" id="KW-1185">Reference proteome</keyword>
<dbReference type="SUPFAM" id="SSF52029">
    <property type="entry name" value="GroEL apical domain-like"/>
    <property type="match status" value="1"/>
</dbReference>
<dbReference type="Gene3D" id="3.30.800.10">
    <property type="entry name" value="Phosphatidylinositol Phosphate Kinase II Beta"/>
    <property type="match status" value="1"/>
</dbReference>
<dbReference type="FunFam" id="3.50.7.10:FF:000007">
    <property type="entry name" value="1-phosphatidylinositol 3-phosphate 5-kinase isoform X1"/>
    <property type="match status" value="1"/>
</dbReference>
<keyword evidence="3 8" id="KW-0547">Nucleotide-binding</keyword>
<reference evidence="11 12" key="1">
    <citation type="journal article" date="2023" name="G3 (Bethesda)">
        <title>A haplotype-resolved chromosome-scale genome for Quercus rubra L. provides insights into the genetics of adaptive traits for red oak species.</title>
        <authorList>
            <person name="Kapoor B."/>
            <person name="Jenkins J."/>
            <person name="Schmutz J."/>
            <person name="Zhebentyayeva T."/>
            <person name="Kuelheim C."/>
            <person name="Coggeshall M."/>
            <person name="Heim C."/>
            <person name="Lasky J.R."/>
            <person name="Leites L."/>
            <person name="Islam-Faridi N."/>
            <person name="Romero-Severson J."/>
            <person name="DeLeo V.L."/>
            <person name="Lucas S.M."/>
            <person name="Lazic D."/>
            <person name="Gailing O."/>
            <person name="Carlson J."/>
            <person name="Staton M."/>
        </authorList>
    </citation>
    <scope>NUCLEOTIDE SEQUENCE [LARGE SCALE GENOMIC DNA]</scope>
    <source>
        <strain evidence="11">Pseudo-F2</strain>
    </source>
</reference>
<dbReference type="SUPFAM" id="SSF56104">
    <property type="entry name" value="SAICAR synthase-like"/>
    <property type="match status" value="1"/>
</dbReference>
<organism evidence="11 12">
    <name type="scientific">Quercus rubra</name>
    <name type="common">Northern red oak</name>
    <name type="synonym">Quercus borealis</name>
    <dbReference type="NCBI Taxonomy" id="3512"/>
    <lineage>
        <taxon>Eukaryota</taxon>
        <taxon>Viridiplantae</taxon>
        <taxon>Streptophyta</taxon>
        <taxon>Embryophyta</taxon>
        <taxon>Tracheophyta</taxon>
        <taxon>Spermatophyta</taxon>
        <taxon>Magnoliopsida</taxon>
        <taxon>eudicotyledons</taxon>
        <taxon>Gunneridae</taxon>
        <taxon>Pentapetalae</taxon>
        <taxon>rosids</taxon>
        <taxon>fabids</taxon>
        <taxon>Fagales</taxon>
        <taxon>Fagaceae</taxon>
        <taxon>Quercus</taxon>
    </lineage>
</organism>
<dbReference type="PANTHER" id="PTHR45748">
    <property type="entry name" value="1-PHOSPHATIDYLINOSITOL 3-PHOSPHATE 5-KINASE-RELATED"/>
    <property type="match status" value="1"/>
</dbReference>
<dbReference type="GO" id="GO:0046854">
    <property type="term" value="P:phosphatidylinositol phosphate biosynthetic process"/>
    <property type="evidence" value="ECO:0007669"/>
    <property type="project" value="TreeGrafter"/>
</dbReference>
<dbReference type="PANTHER" id="PTHR45748:SF14">
    <property type="entry name" value="1-PHOSPHATIDYLINOSITOL-3-PHOSPHATE 5-KINASE FAB1C-RELATED"/>
    <property type="match status" value="1"/>
</dbReference>
<dbReference type="InterPro" id="IPR027484">
    <property type="entry name" value="PInositol-4-P-5-kinase_N"/>
</dbReference>
<comment type="subunit">
    <text evidence="6">Component of the PI(3,5)P2 regulatory complex at least composed of ATG18, SAC/FIG4, FAB1 and VAC14.</text>
</comment>
<dbReference type="FunFam" id="3.30.800.10:FF:000010">
    <property type="entry name" value="Putative 1-phosphatidylinositol-3-phosphate 5-kinase FAB1C"/>
    <property type="match status" value="1"/>
</dbReference>
<dbReference type="CDD" id="cd17300">
    <property type="entry name" value="PIPKc_PIKfyve"/>
    <property type="match status" value="1"/>
</dbReference>
<dbReference type="InterPro" id="IPR002423">
    <property type="entry name" value="Cpn60/GroEL/TCP-1"/>
</dbReference>
<dbReference type="Gene3D" id="3.30.810.10">
    <property type="entry name" value="2-Layer Sandwich"/>
    <property type="match status" value="1"/>
</dbReference>
<dbReference type="Pfam" id="PF00118">
    <property type="entry name" value="Cpn60_TCP1"/>
    <property type="match status" value="1"/>
</dbReference>
<feature type="region of interest" description="Disordered" evidence="9">
    <location>
        <begin position="827"/>
        <end position="865"/>
    </location>
</feature>
<evidence type="ECO:0000256" key="7">
    <source>
        <dbReference type="ARBA" id="ARBA00077223"/>
    </source>
</evidence>
<proteinExistence type="predicted"/>
<dbReference type="CDD" id="cd03334">
    <property type="entry name" value="Fab1_TCP"/>
    <property type="match status" value="1"/>
</dbReference>
<evidence type="ECO:0000256" key="3">
    <source>
        <dbReference type="ARBA" id="ARBA00022741"/>
    </source>
</evidence>
<name>A0AAN7F0V8_QUERU</name>
<evidence type="ECO:0000256" key="9">
    <source>
        <dbReference type="SAM" id="MobiDB-lite"/>
    </source>
</evidence>
<dbReference type="SMART" id="SM00330">
    <property type="entry name" value="PIPKc"/>
    <property type="match status" value="1"/>
</dbReference>
<feature type="domain" description="PIPK" evidence="10">
    <location>
        <begin position="1052"/>
        <end position="1355"/>
    </location>
</feature>
<protein>
    <recommendedName>
        <fullName evidence="1">1-phosphatidylinositol-3-phosphate 5-kinase</fullName>
        <ecNumber evidence="1">2.7.1.150</ecNumber>
    </recommendedName>
    <alternativeName>
        <fullName evidence="7">Phosphatidylinositol 3-phosphate 5-kinase type III</fullName>
    </alternativeName>
</protein>
<evidence type="ECO:0000256" key="5">
    <source>
        <dbReference type="ARBA" id="ARBA00022840"/>
    </source>
</evidence>
<dbReference type="Pfam" id="PF01504">
    <property type="entry name" value="PIP5K"/>
    <property type="match status" value="1"/>
</dbReference>
<dbReference type="InterPro" id="IPR002498">
    <property type="entry name" value="PInositol-4-P-4/5-kinase_core"/>
</dbReference>
<evidence type="ECO:0000259" key="10">
    <source>
        <dbReference type="PROSITE" id="PS51455"/>
    </source>
</evidence>
<evidence type="ECO:0000256" key="6">
    <source>
        <dbReference type="ARBA" id="ARBA00023464"/>
    </source>
</evidence>
<evidence type="ECO:0000313" key="12">
    <source>
        <dbReference type="Proteomes" id="UP001324115"/>
    </source>
</evidence>
<dbReference type="PROSITE" id="PS51455">
    <property type="entry name" value="PIPK"/>
    <property type="match status" value="1"/>
</dbReference>